<dbReference type="PROSITE" id="PS00061">
    <property type="entry name" value="ADH_SHORT"/>
    <property type="match status" value="1"/>
</dbReference>
<keyword evidence="3" id="KW-0520">NAD</keyword>
<dbReference type="PANTHER" id="PTHR24321">
    <property type="entry name" value="DEHYDROGENASES, SHORT CHAIN"/>
    <property type="match status" value="1"/>
</dbReference>
<dbReference type="EMBL" id="JAVDQF010000001">
    <property type="protein sequence ID" value="MDR6270882.1"/>
    <property type="molecule type" value="Genomic_DNA"/>
</dbReference>
<dbReference type="PRINTS" id="PR00080">
    <property type="entry name" value="SDRFAMILY"/>
</dbReference>
<proteinExistence type="inferred from homology"/>
<dbReference type="Gene3D" id="3.40.50.720">
    <property type="entry name" value="NAD(P)-binding Rossmann-like Domain"/>
    <property type="match status" value="1"/>
</dbReference>
<accession>A0ABU1JEK8</accession>
<dbReference type="CDD" id="cd05233">
    <property type="entry name" value="SDR_c"/>
    <property type="match status" value="1"/>
</dbReference>
<dbReference type="Pfam" id="PF13561">
    <property type="entry name" value="adh_short_C2"/>
    <property type="match status" value="1"/>
</dbReference>
<evidence type="ECO:0000256" key="4">
    <source>
        <dbReference type="SAM" id="MobiDB-lite"/>
    </source>
</evidence>
<protein>
    <submittedName>
        <fullName evidence="6">NAD(P)-dependent dehydrogenase (Short-subunit alcohol dehydrogenase family)</fullName>
    </submittedName>
</protein>
<dbReference type="InterPro" id="IPR020904">
    <property type="entry name" value="Sc_DH/Rdtase_CS"/>
</dbReference>
<comment type="similarity">
    <text evidence="1">Belongs to the short-chain dehydrogenases/reductases (SDR) family.</text>
</comment>
<dbReference type="InterPro" id="IPR036291">
    <property type="entry name" value="NAD(P)-bd_dom_sf"/>
</dbReference>
<dbReference type="PANTHER" id="PTHR24321:SF8">
    <property type="entry name" value="ESTRADIOL 17-BETA-DEHYDROGENASE 8-RELATED"/>
    <property type="match status" value="1"/>
</dbReference>
<name>A0ABU1JEK8_9MICC</name>
<evidence type="ECO:0000313" key="7">
    <source>
        <dbReference type="Proteomes" id="UP001185069"/>
    </source>
</evidence>
<evidence type="ECO:0000256" key="1">
    <source>
        <dbReference type="ARBA" id="ARBA00006484"/>
    </source>
</evidence>
<feature type="region of interest" description="Disordered" evidence="4">
    <location>
        <begin position="196"/>
        <end position="223"/>
    </location>
</feature>
<dbReference type="RefSeq" id="WP_309800253.1">
    <property type="nucleotide sequence ID" value="NZ_BAAAHY010000006.1"/>
</dbReference>
<dbReference type="InterPro" id="IPR057326">
    <property type="entry name" value="KR_dom"/>
</dbReference>
<sequence>MPYSHGIGSIIGRGTMNRYERRRVLITGAGSGIGQATALRLLAEGGNVAAADISENGLESTREAAGRSADRLTVLTMDIANEESVKAGVTRTIEALGGLDALVNAAGILRSSHTENTSLDLFEQIIRVNLLGTFLVIREALPHLRAGNAPAVVNFSSTSAAFAHPYMAAYAASKGGVQSMTHALAAEYSQDGIRFNSVQPGSISSGMTDGSGESRENQGPALPEDANMELFGKLAPALGPGFAEPDAVAGVVAMLASADGKFITGTEIRIDGGTHY</sequence>
<organism evidence="6 7">
    <name type="scientific">Arthrobacter russicus</name>
    <dbReference type="NCBI Taxonomy" id="172040"/>
    <lineage>
        <taxon>Bacteria</taxon>
        <taxon>Bacillati</taxon>
        <taxon>Actinomycetota</taxon>
        <taxon>Actinomycetes</taxon>
        <taxon>Micrococcales</taxon>
        <taxon>Micrococcaceae</taxon>
        <taxon>Arthrobacter</taxon>
    </lineage>
</organism>
<evidence type="ECO:0000256" key="2">
    <source>
        <dbReference type="ARBA" id="ARBA00023002"/>
    </source>
</evidence>
<dbReference type="SMART" id="SM00822">
    <property type="entry name" value="PKS_KR"/>
    <property type="match status" value="1"/>
</dbReference>
<comment type="caution">
    <text evidence="6">The sequence shown here is derived from an EMBL/GenBank/DDBJ whole genome shotgun (WGS) entry which is preliminary data.</text>
</comment>
<dbReference type="InterPro" id="IPR002347">
    <property type="entry name" value="SDR_fam"/>
</dbReference>
<evidence type="ECO:0000259" key="5">
    <source>
        <dbReference type="SMART" id="SM00822"/>
    </source>
</evidence>
<evidence type="ECO:0000256" key="3">
    <source>
        <dbReference type="ARBA" id="ARBA00023027"/>
    </source>
</evidence>
<dbReference type="SUPFAM" id="SSF51735">
    <property type="entry name" value="NAD(P)-binding Rossmann-fold domains"/>
    <property type="match status" value="1"/>
</dbReference>
<reference evidence="6 7" key="1">
    <citation type="submission" date="2023-07" db="EMBL/GenBank/DDBJ databases">
        <title>Sequencing the genomes of 1000 actinobacteria strains.</title>
        <authorList>
            <person name="Klenk H.-P."/>
        </authorList>
    </citation>
    <scope>NUCLEOTIDE SEQUENCE [LARGE SCALE GENOMIC DNA]</scope>
    <source>
        <strain evidence="6 7">DSM 14555</strain>
    </source>
</reference>
<feature type="compositionally biased region" description="Polar residues" evidence="4">
    <location>
        <begin position="196"/>
        <end position="208"/>
    </location>
</feature>
<keyword evidence="2" id="KW-0560">Oxidoreductase</keyword>
<keyword evidence="7" id="KW-1185">Reference proteome</keyword>
<evidence type="ECO:0000313" key="6">
    <source>
        <dbReference type="EMBL" id="MDR6270882.1"/>
    </source>
</evidence>
<dbReference type="PRINTS" id="PR00081">
    <property type="entry name" value="GDHRDH"/>
</dbReference>
<gene>
    <name evidence="6" type="ORF">JOE69_003120</name>
</gene>
<feature type="domain" description="Ketoreductase" evidence="5">
    <location>
        <begin position="22"/>
        <end position="213"/>
    </location>
</feature>
<dbReference type="Proteomes" id="UP001185069">
    <property type="component" value="Unassembled WGS sequence"/>
</dbReference>